<dbReference type="PANTHER" id="PTHR39664:SF2">
    <property type="entry name" value="NUCLEIC ACID-BINDING PROTEIN, CONTAINING PIN DOMAIN-RELATED"/>
    <property type="match status" value="1"/>
</dbReference>
<dbReference type="Gene3D" id="3.40.50.1010">
    <property type="entry name" value="5'-nuclease"/>
    <property type="match status" value="1"/>
</dbReference>
<dbReference type="InterPro" id="IPR029060">
    <property type="entry name" value="PIN-like_dom_sf"/>
</dbReference>
<evidence type="ECO:0000313" key="6">
    <source>
        <dbReference type="EMBL" id="EQD76102.1"/>
    </source>
</evidence>
<reference evidence="6" key="2">
    <citation type="journal article" date="2014" name="ISME J.">
        <title>Microbial stratification in low pH oxic and suboxic macroscopic growths along an acid mine drainage.</title>
        <authorList>
            <person name="Mendez-Garcia C."/>
            <person name="Mesa V."/>
            <person name="Sprenger R.R."/>
            <person name="Richter M."/>
            <person name="Diez M.S."/>
            <person name="Solano J."/>
            <person name="Bargiela R."/>
            <person name="Golyshina O.V."/>
            <person name="Manteca A."/>
            <person name="Ramos J.L."/>
            <person name="Gallego J.R."/>
            <person name="Llorente I."/>
            <person name="Martins Dos Santos V.A."/>
            <person name="Jensen O.N."/>
            <person name="Pelaez A.I."/>
            <person name="Sanchez J."/>
            <person name="Ferrer M."/>
        </authorList>
    </citation>
    <scope>NUCLEOTIDE SEQUENCE</scope>
</reference>
<dbReference type="SUPFAM" id="SSF88723">
    <property type="entry name" value="PIN domain-like"/>
    <property type="match status" value="1"/>
</dbReference>
<dbReference type="EMBL" id="AUZY01001139">
    <property type="protein sequence ID" value="EQD76102.1"/>
    <property type="molecule type" value="Genomic_DNA"/>
</dbReference>
<dbReference type="HAMAP" id="MF_00265">
    <property type="entry name" value="VapC_Nob1"/>
    <property type="match status" value="1"/>
</dbReference>
<dbReference type="CDD" id="cd18683">
    <property type="entry name" value="PIN_VapC-like"/>
    <property type="match status" value="1"/>
</dbReference>
<keyword evidence="3" id="KW-0479">Metal-binding</keyword>
<evidence type="ECO:0000259" key="5">
    <source>
        <dbReference type="Pfam" id="PF01850"/>
    </source>
</evidence>
<evidence type="ECO:0000256" key="1">
    <source>
        <dbReference type="ARBA" id="ARBA00022649"/>
    </source>
</evidence>
<organism evidence="6">
    <name type="scientific">mine drainage metagenome</name>
    <dbReference type="NCBI Taxonomy" id="410659"/>
    <lineage>
        <taxon>unclassified sequences</taxon>
        <taxon>metagenomes</taxon>
        <taxon>ecological metagenomes</taxon>
    </lineage>
</organism>
<dbReference type="PANTHER" id="PTHR39664">
    <property type="match status" value="1"/>
</dbReference>
<dbReference type="InterPro" id="IPR002716">
    <property type="entry name" value="PIN_dom"/>
</dbReference>
<dbReference type="Pfam" id="PF01850">
    <property type="entry name" value="PIN"/>
    <property type="match status" value="1"/>
</dbReference>
<dbReference type="GO" id="GO:0016787">
    <property type="term" value="F:hydrolase activity"/>
    <property type="evidence" value="ECO:0007669"/>
    <property type="project" value="UniProtKB-KW"/>
</dbReference>
<dbReference type="InterPro" id="IPR022907">
    <property type="entry name" value="VapC_family"/>
</dbReference>
<dbReference type="GO" id="GO:0004540">
    <property type="term" value="F:RNA nuclease activity"/>
    <property type="evidence" value="ECO:0007669"/>
    <property type="project" value="InterPro"/>
</dbReference>
<name>T1C2A6_9ZZZZ</name>
<reference evidence="6" key="1">
    <citation type="submission" date="2013-08" db="EMBL/GenBank/DDBJ databases">
        <authorList>
            <person name="Mendez C."/>
            <person name="Richter M."/>
            <person name="Ferrer M."/>
            <person name="Sanchez J."/>
        </authorList>
    </citation>
    <scope>NUCLEOTIDE SEQUENCE</scope>
</reference>
<keyword evidence="4" id="KW-0378">Hydrolase</keyword>
<accession>T1C2A6</accession>
<proteinExistence type="inferred from homology"/>
<gene>
    <name evidence="6" type="ORF">B1B_01915</name>
</gene>
<dbReference type="GO" id="GO:0046872">
    <property type="term" value="F:metal ion binding"/>
    <property type="evidence" value="ECO:0007669"/>
    <property type="project" value="UniProtKB-KW"/>
</dbReference>
<comment type="caution">
    <text evidence="6">The sequence shown here is derived from an EMBL/GenBank/DDBJ whole genome shotgun (WGS) entry which is preliminary data.</text>
</comment>
<keyword evidence="1" id="KW-1277">Toxin-antitoxin system</keyword>
<protein>
    <submittedName>
        <fullName evidence="6">Protein containing PilT protein</fullName>
    </submittedName>
</protein>
<evidence type="ECO:0000256" key="4">
    <source>
        <dbReference type="ARBA" id="ARBA00022801"/>
    </source>
</evidence>
<dbReference type="AlphaFoldDB" id="T1C2A6"/>
<evidence type="ECO:0000256" key="2">
    <source>
        <dbReference type="ARBA" id="ARBA00022722"/>
    </source>
</evidence>
<sequence length="140" mass="15552">MIALDSNVLVRLVTRDDEAQALRAKAIFDAHNGEDGALFVSDIVLVEVCWVLERSYRLAHQEIVIVVRALLDNRTIKLESPDAVRSALADFDSEAVGFPDCLIVAKAICEGCSQTLTFDRRMASLPTWKSFDPDFSIPLE</sequence>
<keyword evidence="2" id="KW-0540">Nuclease</keyword>
<feature type="domain" description="PIN" evidence="5">
    <location>
        <begin position="2"/>
        <end position="125"/>
    </location>
</feature>
<evidence type="ECO:0000256" key="3">
    <source>
        <dbReference type="ARBA" id="ARBA00022723"/>
    </source>
</evidence>